<dbReference type="InterPro" id="IPR051321">
    <property type="entry name" value="PHA/PHB_synthase"/>
</dbReference>
<dbReference type="PANTHER" id="PTHR36837:SF5">
    <property type="entry name" value="POLY-3-HYDROXYBUTYRATE SYNTHASE"/>
    <property type="match status" value="1"/>
</dbReference>
<dbReference type="RefSeq" id="WP_118933810.1">
    <property type="nucleotide sequence ID" value="NZ_CP061008.1"/>
</dbReference>
<evidence type="ECO:0000256" key="1">
    <source>
        <dbReference type="ARBA" id="ARBA00022679"/>
    </source>
</evidence>
<dbReference type="SUPFAM" id="SSF53474">
    <property type="entry name" value="alpha/beta-Hydrolases"/>
    <property type="match status" value="1"/>
</dbReference>
<evidence type="ECO:0000313" key="5">
    <source>
        <dbReference type="EMBL" id="RPJ89183.1"/>
    </source>
</evidence>
<feature type="domain" description="Poly-beta-hydroxybutyrate polymerase N-terminal" evidence="3">
    <location>
        <begin position="94"/>
        <end position="257"/>
    </location>
</feature>
<evidence type="ECO:0000259" key="3">
    <source>
        <dbReference type="Pfam" id="PF07167"/>
    </source>
</evidence>
<keyword evidence="2" id="KW-0012">Acyltransferase</keyword>
<keyword evidence="5" id="KW-0378">Hydrolase</keyword>
<evidence type="ECO:0000313" key="6">
    <source>
        <dbReference type="Proteomes" id="UP000285324"/>
    </source>
</evidence>
<dbReference type="OrthoDB" id="7208816at2"/>
<dbReference type="InterPro" id="IPR022211">
    <property type="entry name" value="PHBC_N"/>
</dbReference>
<dbReference type="GO" id="GO:0016746">
    <property type="term" value="F:acyltransferase activity"/>
    <property type="evidence" value="ECO:0007669"/>
    <property type="project" value="UniProtKB-KW"/>
</dbReference>
<proteinExistence type="predicted"/>
<dbReference type="GO" id="GO:0042619">
    <property type="term" value="P:poly-hydroxybutyrate biosynthetic process"/>
    <property type="evidence" value="ECO:0007669"/>
    <property type="project" value="InterPro"/>
</dbReference>
<reference evidence="5 6" key="1">
    <citation type="submission" date="2018-08" db="EMBL/GenBank/DDBJ databases">
        <title>Achromobacter xylosoxidans Genome sequencing and assembly.</title>
        <authorList>
            <person name="Wang R."/>
            <person name="Rensing C."/>
            <person name="Li Y."/>
        </authorList>
    </citation>
    <scope>NUCLEOTIDE SEQUENCE [LARGE SCALE GENOMIC DNA]</scope>
    <source>
        <strain evidence="5 6">GD003A</strain>
    </source>
</reference>
<dbReference type="GO" id="GO:0016787">
    <property type="term" value="F:hydrolase activity"/>
    <property type="evidence" value="ECO:0007669"/>
    <property type="project" value="UniProtKB-KW"/>
</dbReference>
<dbReference type="AlphaFoldDB" id="A0A424W7C1"/>
<feature type="domain" description="Poly-beta-hydroxybutyrate polymerase N-terminal" evidence="4">
    <location>
        <begin position="13"/>
        <end position="54"/>
    </location>
</feature>
<dbReference type="InterPro" id="IPR029058">
    <property type="entry name" value="AB_hydrolase_fold"/>
</dbReference>
<dbReference type="Pfam" id="PF12551">
    <property type="entry name" value="PHBC_N"/>
    <property type="match status" value="1"/>
</dbReference>
<dbReference type="EMBL" id="QVXO01000046">
    <property type="protein sequence ID" value="RPJ89183.1"/>
    <property type="molecule type" value="Genomic_DNA"/>
</dbReference>
<comment type="caution">
    <text evidence="5">The sequence shown here is derived from an EMBL/GenBank/DDBJ whole genome shotgun (WGS) entry which is preliminary data.</text>
</comment>
<sequence>MRSVRNWQTEEGPFQALNHWKEALIAQATGGGSPAAFALALADWWMHLCTAPGKQLELGLKCGTEAAALCRHAALPWTGVNRSASTPAADSAQAPPAWQREPFSLWLHAFQSARLWWMDATRDVPGVAAHHADLVSFCAAQWCDMFSPANFAWSNPVVLERSLAEGGRNLIAGQMNFLADLQRRLSHAPEEGTERFQVGKDVAVTPGAVVFRNHLIELIQYEPSTATAHPEPILITPAWIMKYYVLDLSPGNSLIRHLVAQGYTVFCISWRNVDSRDRNLSLDDYLHMGFMAALDAVCRIVPGRRVHAVGYCLGGTLLCIAAAAMAGKKDDRLATLTLLAAQTDFTEPGGLGLYIDASEVYLLESLMWAQGYLSAGQMSAAFQALRPVSDTAARAVRRYLLGEHTAPNDLMAWNADSTRMPYRMHAEYLRKLFLNNELAEGRYQVDGRIIALRNIRVPIYALGTENDRIAPWQSIYKIHYQTDADIRFVLASGGHNAGVVSEPGHPGRWHRVREGEMDRLRVGPGEWAAASTLRPGSWWPDWHAWLDAHSGPAQPGLRPLGEPGAIGASLTPAPGRFVLQN</sequence>
<dbReference type="PANTHER" id="PTHR36837">
    <property type="entry name" value="POLY(3-HYDROXYALKANOATE) POLYMERASE SUBUNIT PHAC"/>
    <property type="match status" value="1"/>
</dbReference>
<gene>
    <name evidence="5" type="ORF">DY367_23980</name>
</gene>
<evidence type="ECO:0000256" key="2">
    <source>
        <dbReference type="ARBA" id="ARBA00023315"/>
    </source>
</evidence>
<organism evidence="5 6">
    <name type="scientific">Alcaligenes xylosoxydans xylosoxydans</name>
    <name type="common">Achromobacter xylosoxidans</name>
    <dbReference type="NCBI Taxonomy" id="85698"/>
    <lineage>
        <taxon>Bacteria</taxon>
        <taxon>Pseudomonadati</taxon>
        <taxon>Pseudomonadota</taxon>
        <taxon>Betaproteobacteria</taxon>
        <taxon>Burkholderiales</taxon>
        <taxon>Alcaligenaceae</taxon>
        <taxon>Achromobacter</taxon>
    </lineage>
</organism>
<name>A0A424W7C1_ALCXX</name>
<dbReference type="Pfam" id="PF07167">
    <property type="entry name" value="PhaC_N"/>
    <property type="match status" value="1"/>
</dbReference>
<dbReference type="Proteomes" id="UP000285324">
    <property type="component" value="Unassembled WGS sequence"/>
</dbReference>
<dbReference type="Gene3D" id="3.40.50.1820">
    <property type="entry name" value="alpha/beta hydrolase"/>
    <property type="match status" value="1"/>
</dbReference>
<dbReference type="InterPro" id="IPR010941">
    <property type="entry name" value="PhaC_N"/>
</dbReference>
<evidence type="ECO:0000259" key="4">
    <source>
        <dbReference type="Pfam" id="PF12551"/>
    </source>
</evidence>
<accession>A0A424W7C1</accession>
<keyword evidence="1" id="KW-0808">Transferase</keyword>
<protein>
    <submittedName>
        <fullName evidence="5">Alpha/beta fold hydrolase</fullName>
    </submittedName>
</protein>